<keyword evidence="1" id="KW-0812">Transmembrane</keyword>
<accession>A0A9W7BGV7</accession>
<reference evidence="3" key="1">
    <citation type="journal article" date="2023" name="Commun. Biol.">
        <title>Genome analysis of Parmales, the sister group of diatoms, reveals the evolutionary specialization of diatoms from phago-mixotrophs to photoautotrophs.</title>
        <authorList>
            <person name="Ban H."/>
            <person name="Sato S."/>
            <person name="Yoshikawa S."/>
            <person name="Yamada K."/>
            <person name="Nakamura Y."/>
            <person name="Ichinomiya M."/>
            <person name="Sato N."/>
            <person name="Blanc-Mathieu R."/>
            <person name="Endo H."/>
            <person name="Kuwata A."/>
            <person name="Ogata H."/>
        </authorList>
    </citation>
    <scope>NUCLEOTIDE SEQUENCE [LARGE SCALE GENOMIC DNA]</scope>
</reference>
<protein>
    <submittedName>
        <fullName evidence="2">Uncharacterized protein</fullName>
    </submittedName>
</protein>
<gene>
    <name evidence="2" type="ORF">TL16_g11791</name>
</gene>
<evidence type="ECO:0000313" key="2">
    <source>
        <dbReference type="EMBL" id="GMH90509.1"/>
    </source>
</evidence>
<keyword evidence="1" id="KW-0472">Membrane</keyword>
<sequence>MAASECDVCEKGKPRARKWLRKHPKWHVLEVLDLRGNDARTTVAFSFGAFFLVVFLMIGLACCCSRSSKKTPEDNEYDHAALSNNDSLDRFSDANKKVSKIDGMYSLYAKARPYGKILLSYLQITGGLSFNLEIAFPPMFTLMGVVSSVVLTLENLTADGTYPDKLFKRAKK</sequence>
<feature type="transmembrane region" description="Helical" evidence="1">
    <location>
        <begin position="43"/>
        <end position="63"/>
    </location>
</feature>
<organism evidence="2 3">
    <name type="scientific">Triparma laevis f. inornata</name>
    <dbReference type="NCBI Taxonomy" id="1714386"/>
    <lineage>
        <taxon>Eukaryota</taxon>
        <taxon>Sar</taxon>
        <taxon>Stramenopiles</taxon>
        <taxon>Ochrophyta</taxon>
        <taxon>Bolidophyceae</taxon>
        <taxon>Parmales</taxon>
        <taxon>Triparmaceae</taxon>
        <taxon>Triparma</taxon>
    </lineage>
</organism>
<dbReference type="Proteomes" id="UP001162640">
    <property type="component" value="Unassembled WGS sequence"/>
</dbReference>
<dbReference type="EMBL" id="BLQM01000450">
    <property type="protein sequence ID" value="GMH90509.1"/>
    <property type="molecule type" value="Genomic_DNA"/>
</dbReference>
<comment type="caution">
    <text evidence="2">The sequence shown here is derived from an EMBL/GenBank/DDBJ whole genome shotgun (WGS) entry which is preliminary data.</text>
</comment>
<dbReference type="AlphaFoldDB" id="A0A9W7BGV7"/>
<keyword evidence="1" id="KW-1133">Transmembrane helix</keyword>
<name>A0A9W7BGV7_9STRA</name>
<evidence type="ECO:0000313" key="3">
    <source>
        <dbReference type="Proteomes" id="UP001162640"/>
    </source>
</evidence>
<proteinExistence type="predicted"/>
<evidence type="ECO:0000256" key="1">
    <source>
        <dbReference type="SAM" id="Phobius"/>
    </source>
</evidence>